<name>A0AAV7DP15_ENGPU</name>
<evidence type="ECO:0000313" key="2">
    <source>
        <dbReference type="EMBL" id="KAG8599262.1"/>
    </source>
</evidence>
<dbReference type="EMBL" id="WNYA01000001">
    <property type="protein sequence ID" value="KAG8599262.1"/>
    <property type="molecule type" value="Genomic_DNA"/>
</dbReference>
<proteinExistence type="predicted"/>
<keyword evidence="3" id="KW-1185">Reference proteome</keyword>
<dbReference type="AlphaFoldDB" id="A0AAV7DP15"/>
<keyword evidence="1" id="KW-0472">Membrane</keyword>
<dbReference type="Proteomes" id="UP000824782">
    <property type="component" value="Unassembled WGS sequence"/>
</dbReference>
<gene>
    <name evidence="2" type="ORF">GDO81_002971</name>
</gene>
<organism evidence="2 3">
    <name type="scientific">Engystomops pustulosus</name>
    <name type="common">Tungara frog</name>
    <name type="synonym">Physalaemus pustulosus</name>
    <dbReference type="NCBI Taxonomy" id="76066"/>
    <lineage>
        <taxon>Eukaryota</taxon>
        <taxon>Metazoa</taxon>
        <taxon>Chordata</taxon>
        <taxon>Craniata</taxon>
        <taxon>Vertebrata</taxon>
        <taxon>Euteleostomi</taxon>
        <taxon>Amphibia</taxon>
        <taxon>Batrachia</taxon>
        <taxon>Anura</taxon>
        <taxon>Neobatrachia</taxon>
        <taxon>Hyloidea</taxon>
        <taxon>Leptodactylidae</taxon>
        <taxon>Leiuperinae</taxon>
        <taxon>Engystomops</taxon>
    </lineage>
</organism>
<comment type="caution">
    <text evidence="2">The sequence shown here is derived from an EMBL/GenBank/DDBJ whole genome shotgun (WGS) entry which is preliminary data.</text>
</comment>
<protein>
    <submittedName>
        <fullName evidence="2">Uncharacterized protein</fullName>
    </submittedName>
</protein>
<feature type="transmembrane region" description="Helical" evidence="1">
    <location>
        <begin position="12"/>
        <end position="31"/>
    </location>
</feature>
<accession>A0AAV7DP15</accession>
<evidence type="ECO:0000256" key="1">
    <source>
        <dbReference type="SAM" id="Phobius"/>
    </source>
</evidence>
<keyword evidence="1" id="KW-1133">Transmembrane helix</keyword>
<sequence length="74" mass="9328">MYLCIVEQQFHIHFVVFFPTFFLLLNVQKCFMNKNRYKKNNFKQCTSFFLPLYSIKYKYNFFFFVLKYVYIQSK</sequence>
<keyword evidence="1" id="KW-0812">Transmembrane</keyword>
<evidence type="ECO:0000313" key="3">
    <source>
        <dbReference type="Proteomes" id="UP000824782"/>
    </source>
</evidence>
<reference evidence="2" key="1">
    <citation type="thesis" date="2020" institute="ProQuest LLC" country="789 East Eisenhower Parkway, Ann Arbor, MI, USA">
        <title>Comparative Genomics and Chromosome Evolution.</title>
        <authorList>
            <person name="Mudd A.B."/>
        </authorList>
    </citation>
    <scope>NUCLEOTIDE SEQUENCE</scope>
    <source>
        <strain evidence="2">237g6f4</strain>
        <tissue evidence="2">Blood</tissue>
    </source>
</reference>